<dbReference type="Gene3D" id="1.20.120.530">
    <property type="entry name" value="GntR ligand-binding domain-like"/>
    <property type="match status" value="1"/>
</dbReference>
<organism evidence="5 6">
    <name type="scientific">Candidatus Thiothrix phosphatis</name>
    <dbReference type="NCBI Taxonomy" id="3112415"/>
    <lineage>
        <taxon>Bacteria</taxon>
        <taxon>Pseudomonadati</taxon>
        <taxon>Pseudomonadota</taxon>
        <taxon>Gammaproteobacteria</taxon>
        <taxon>Thiotrichales</taxon>
        <taxon>Thiotrichaceae</taxon>
        <taxon>Thiothrix</taxon>
    </lineage>
</organism>
<evidence type="ECO:0000256" key="2">
    <source>
        <dbReference type="ARBA" id="ARBA00023125"/>
    </source>
</evidence>
<dbReference type="PROSITE" id="PS50949">
    <property type="entry name" value="HTH_GNTR"/>
    <property type="match status" value="1"/>
</dbReference>
<evidence type="ECO:0000313" key="6">
    <source>
        <dbReference type="Proteomes" id="UP001308005"/>
    </source>
</evidence>
<evidence type="ECO:0000256" key="1">
    <source>
        <dbReference type="ARBA" id="ARBA00023015"/>
    </source>
</evidence>
<keyword evidence="2" id="KW-0238">DNA-binding</keyword>
<dbReference type="SUPFAM" id="SSF46785">
    <property type="entry name" value="Winged helix' DNA-binding domain"/>
    <property type="match status" value="1"/>
</dbReference>
<dbReference type="Proteomes" id="UP001308005">
    <property type="component" value="Unassembled WGS sequence"/>
</dbReference>
<feature type="domain" description="HTH gntR-type" evidence="4">
    <location>
        <begin position="10"/>
        <end position="77"/>
    </location>
</feature>
<dbReference type="PANTHER" id="PTHR43537:SF49">
    <property type="entry name" value="TRANSCRIPTIONAL REGULATORY PROTEIN"/>
    <property type="match status" value="1"/>
</dbReference>
<keyword evidence="1" id="KW-0805">Transcription regulation</keyword>
<proteinExistence type="predicted"/>
<dbReference type="InterPro" id="IPR036388">
    <property type="entry name" value="WH-like_DNA-bd_sf"/>
</dbReference>
<dbReference type="InterPro" id="IPR011711">
    <property type="entry name" value="GntR_C"/>
</dbReference>
<protein>
    <submittedName>
        <fullName evidence="5">GntR family transcriptional regulator</fullName>
    </submittedName>
</protein>
<sequence length="240" mass="27101">MLAPHTIAEGTLADVASTKLTQAIITGELLQGQKLNESDLAERYGIGRGPLREALRQLEGMRLVRRIPHAGARVVTLDREMMADLYAVREALEGMACRTAALRMTDAEIAHLQSLLDKHAEQIEAAEGQIYFQNEGDFDFHYQIALGSRNQMLIDLLAGELYQLLRMCRYRTSRLAKRTRPALQQHRQIVEAIADRDSELAEMLMRRHISGAWRSISDMMDKEYDSNTLSYPRSKIASGS</sequence>
<dbReference type="RefSeq" id="WP_324697199.1">
    <property type="nucleotide sequence ID" value="NZ_JAYMYJ010000142.1"/>
</dbReference>
<dbReference type="Gene3D" id="1.10.10.10">
    <property type="entry name" value="Winged helix-like DNA-binding domain superfamily/Winged helix DNA-binding domain"/>
    <property type="match status" value="1"/>
</dbReference>
<dbReference type="InterPro" id="IPR008920">
    <property type="entry name" value="TF_FadR/GntR_C"/>
</dbReference>
<reference evidence="6" key="1">
    <citation type="submission" date="2023-07" db="EMBL/GenBank/DDBJ databases">
        <title>The carbon used by Thiothrix.</title>
        <authorList>
            <person name="Chen L."/>
        </authorList>
    </citation>
    <scope>NUCLEOTIDE SEQUENCE [LARGE SCALE GENOMIC DNA]</scope>
</reference>
<dbReference type="PANTHER" id="PTHR43537">
    <property type="entry name" value="TRANSCRIPTIONAL REGULATOR, GNTR FAMILY"/>
    <property type="match status" value="1"/>
</dbReference>
<dbReference type="InterPro" id="IPR000524">
    <property type="entry name" value="Tscrpt_reg_HTH_GntR"/>
</dbReference>
<dbReference type="SUPFAM" id="SSF48008">
    <property type="entry name" value="GntR ligand-binding domain-like"/>
    <property type="match status" value="1"/>
</dbReference>
<dbReference type="InterPro" id="IPR036390">
    <property type="entry name" value="WH_DNA-bd_sf"/>
</dbReference>
<dbReference type="SMART" id="SM00895">
    <property type="entry name" value="FCD"/>
    <property type="match status" value="1"/>
</dbReference>
<comment type="caution">
    <text evidence="5">The sequence shown here is derived from an EMBL/GenBank/DDBJ whole genome shotgun (WGS) entry which is preliminary data.</text>
</comment>
<keyword evidence="3" id="KW-0804">Transcription</keyword>
<dbReference type="Pfam" id="PF00392">
    <property type="entry name" value="GntR"/>
    <property type="match status" value="1"/>
</dbReference>
<dbReference type="SMART" id="SM00345">
    <property type="entry name" value="HTH_GNTR"/>
    <property type="match status" value="1"/>
</dbReference>
<reference evidence="5 6" key="2">
    <citation type="submission" date="2024-01" db="EMBL/GenBank/DDBJ databases">
        <authorList>
            <person name="Xie X."/>
        </authorList>
    </citation>
    <scope>NUCLEOTIDE SEQUENCE [LARGE SCALE GENOMIC DNA]</scope>
    <source>
        <strain evidence="5">SCUT-1</strain>
    </source>
</reference>
<evidence type="ECO:0000313" key="5">
    <source>
        <dbReference type="EMBL" id="MEB4592740.1"/>
    </source>
</evidence>
<evidence type="ECO:0000256" key="3">
    <source>
        <dbReference type="ARBA" id="ARBA00023163"/>
    </source>
</evidence>
<gene>
    <name evidence="5" type="ORF">VSS37_17280</name>
</gene>
<dbReference type="CDD" id="cd07377">
    <property type="entry name" value="WHTH_GntR"/>
    <property type="match status" value="1"/>
</dbReference>
<name>A0ABU6D0X5_9GAMM</name>
<dbReference type="EMBL" id="JAYMYJ010000142">
    <property type="protein sequence ID" value="MEB4592740.1"/>
    <property type="molecule type" value="Genomic_DNA"/>
</dbReference>
<evidence type="ECO:0000259" key="4">
    <source>
        <dbReference type="PROSITE" id="PS50949"/>
    </source>
</evidence>
<accession>A0ABU6D0X5</accession>
<keyword evidence="6" id="KW-1185">Reference proteome</keyword>
<dbReference type="Pfam" id="PF07729">
    <property type="entry name" value="FCD"/>
    <property type="match status" value="1"/>
</dbReference>